<comment type="caution">
    <text evidence="2">The sequence shown here is derived from an EMBL/GenBank/DDBJ whole genome shotgun (WGS) entry which is preliminary data.</text>
</comment>
<dbReference type="Pfam" id="PF08241">
    <property type="entry name" value="Methyltransf_11"/>
    <property type="match status" value="1"/>
</dbReference>
<dbReference type="Proteomes" id="UP001157133">
    <property type="component" value="Unassembled WGS sequence"/>
</dbReference>
<keyword evidence="2" id="KW-0489">Methyltransferase</keyword>
<keyword evidence="2" id="KW-0808">Transferase</keyword>
<evidence type="ECO:0000313" key="3">
    <source>
        <dbReference type="Proteomes" id="UP001157133"/>
    </source>
</evidence>
<feature type="domain" description="Methyltransferase type 11" evidence="1">
    <location>
        <begin position="75"/>
        <end position="126"/>
    </location>
</feature>
<dbReference type="EMBL" id="BSSU01000003">
    <property type="protein sequence ID" value="GLX81103.1"/>
    <property type="molecule type" value="Genomic_DNA"/>
</dbReference>
<protein>
    <submittedName>
        <fullName evidence="2">SAM-dependent methyltransferase</fullName>
    </submittedName>
</protein>
<proteinExistence type="predicted"/>
<organism evidence="2 3">
    <name type="scientific">Thalassotalea eurytherma</name>
    <dbReference type="NCBI Taxonomy" id="1144278"/>
    <lineage>
        <taxon>Bacteria</taxon>
        <taxon>Pseudomonadati</taxon>
        <taxon>Pseudomonadota</taxon>
        <taxon>Gammaproteobacteria</taxon>
        <taxon>Alteromonadales</taxon>
        <taxon>Colwelliaceae</taxon>
        <taxon>Thalassotalea</taxon>
    </lineage>
</organism>
<dbReference type="InterPro" id="IPR029063">
    <property type="entry name" value="SAM-dependent_MTases_sf"/>
</dbReference>
<reference evidence="2 3" key="1">
    <citation type="submission" date="2023-03" db="EMBL/GenBank/DDBJ databases">
        <title>Draft genome sequence of Thalassotalea eurytherma JCM 18482T.</title>
        <authorList>
            <person name="Sawabe T."/>
        </authorList>
    </citation>
    <scope>NUCLEOTIDE SEQUENCE [LARGE SCALE GENOMIC DNA]</scope>
    <source>
        <strain evidence="2 3">JCM 18482</strain>
    </source>
</reference>
<dbReference type="GO" id="GO:0008168">
    <property type="term" value="F:methyltransferase activity"/>
    <property type="evidence" value="ECO:0007669"/>
    <property type="project" value="UniProtKB-KW"/>
</dbReference>
<evidence type="ECO:0000259" key="1">
    <source>
        <dbReference type="Pfam" id="PF08241"/>
    </source>
</evidence>
<dbReference type="GO" id="GO:0032259">
    <property type="term" value="P:methylation"/>
    <property type="evidence" value="ECO:0007669"/>
    <property type="project" value="UniProtKB-KW"/>
</dbReference>
<dbReference type="SUPFAM" id="SSF53335">
    <property type="entry name" value="S-adenosyl-L-methionine-dependent methyltransferases"/>
    <property type="match status" value="1"/>
</dbReference>
<sequence length="249" mass="28338">MMKPALSYQPPIRPYTWQELPNGESILFEINKTLAPWWQRFFGYHLLKIGALSGDISTKGSSIKHQMTLSPLKESAQVVGDVDELPFIKHSVDVCVLAHALEFSDDPHHVVREASRVLIPNGYLVITGYNAMSLAGLNCFIPFRRKNSPWNGRFFSPMRVKDWLHLKGFEILSDDRIMHVSLANELSTGVIAKKWQQVAQYLFPSLGSIYIIVAKKREWPLTPIKPKVRIRPSFSPVKVSTMNPPQCKK</sequence>
<accession>A0ABQ6GYU4</accession>
<dbReference type="CDD" id="cd02440">
    <property type="entry name" value="AdoMet_MTases"/>
    <property type="match status" value="1"/>
</dbReference>
<name>A0ABQ6GYU4_9GAMM</name>
<dbReference type="InterPro" id="IPR013216">
    <property type="entry name" value="Methyltransf_11"/>
</dbReference>
<dbReference type="RefSeq" id="WP_284206434.1">
    <property type="nucleotide sequence ID" value="NZ_BSSU01000003.1"/>
</dbReference>
<gene>
    <name evidence="2" type="primary">yafS</name>
    <name evidence="2" type="ORF">theurythT_05550</name>
</gene>
<keyword evidence="3" id="KW-1185">Reference proteome</keyword>
<evidence type="ECO:0000313" key="2">
    <source>
        <dbReference type="EMBL" id="GLX81103.1"/>
    </source>
</evidence>
<dbReference type="Gene3D" id="3.40.50.150">
    <property type="entry name" value="Vaccinia Virus protein VP39"/>
    <property type="match status" value="1"/>
</dbReference>